<keyword evidence="3" id="KW-0805">Transcription regulation</keyword>
<dbReference type="InterPro" id="IPR036390">
    <property type="entry name" value="WH_DNA-bd_sf"/>
</dbReference>
<accession>A0ABS9DXX3</accession>
<comment type="caution">
    <text evidence="7">The sequence shown here is derived from an EMBL/GenBank/DDBJ whole genome shotgun (WGS) entry which is preliminary data.</text>
</comment>
<dbReference type="CDD" id="cd00609">
    <property type="entry name" value="AAT_like"/>
    <property type="match status" value="1"/>
</dbReference>
<dbReference type="PANTHER" id="PTHR46577:SF1">
    <property type="entry name" value="HTH-TYPE TRANSCRIPTIONAL REGULATORY PROTEIN GABR"/>
    <property type="match status" value="1"/>
</dbReference>
<dbReference type="Pfam" id="PF00392">
    <property type="entry name" value="GntR"/>
    <property type="match status" value="1"/>
</dbReference>
<reference evidence="7 8" key="1">
    <citation type="submission" date="2022-01" db="EMBL/GenBank/DDBJ databases">
        <authorList>
            <person name="Won M."/>
            <person name="Kim S.-J."/>
            <person name="Kwon S.-W."/>
        </authorList>
    </citation>
    <scope>NUCLEOTIDE SEQUENCE [LARGE SCALE GENOMIC DNA]</scope>
    <source>
        <strain evidence="7 8">KCTC 23505</strain>
    </source>
</reference>
<dbReference type="InterPro" id="IPR015424">
    <property type="entry name" value="PyrdxlP-dep_Trfase"/>
</dbReference>
<keyword evidence="4" id="KW-0238">DNA-binding</keyword>
<keyword evidence="5" id="KW-0804">Transcription</keyword>
<dbReference type="Gene3D" id="3.90.1150.10">
    <property type="entry name" value="Aspartate Aminotransferase, domain 1"/>
    <property type="match status" value="1"/>
</dbReference>
<dbReference type="InterPro" id="IPR004839">
    <property type="entry name" value="Aminotransferase_I/II_large"/>
</dbReference>
<dbReference type="Gene3D" id="1.10.10.10">
    <property type="entry name" value="Winged helix-like DNA-binding domain superfamily/Winged helix DNA-binding domain"/>
    <property type="match status" value="1"/>
</dbReference>
<name>A0ABS9DXX3_9PROT</name>
<dbReference type="Pfam" id="PF00155">
    <property type="entry name" value="Aminotran_1_2"/>
    <property type="match status" value="1"/>
</dbReference>
<dbReference type="SMART" id="SM00345">
    <property type="entry name" value="HTH_GNTR"/>
    <property type="match status" value="1"/>
</dbReference>
<evidence type="ECO:0000256" key="5">
    <source>
        <dbReference type="ARBA" id="ARBA00023163"/>
    </source>
</evidence>
<dbReference type="SUPFAM" id="SSF53383">
    <property type="entry name" value="PLP-dependent transferases"/>
    <property type="match status" value="1"/>
</dbReference>
<comment type="similarity">
    <text evidence="1">In the C-terminal section; belongs to the class-I pyridoxal-phosphate-dependent aminotransferase family.</text>
</comment>
<dbReference type="RefSeq" id="WP_235703518.1">
    <property type="nucleotide sequence ID" value="NZ_JAKGBZ010000008.1"/>
</dbReference>
<dbReference type="InterPro" id="IPR000524">
    <property type="entry name" value="Tscrpt_reg_HTH_GntR"/>
</dbReference>
<dbReference type="EMBL" id="JAKGBZ010000008">
    <property type="protein sequence ID" value="MCF3946287.1"/>
    <property type="molecule type" value="Genomic_DNA"/>
</dbReference>
<dbReference type="PANTHER" id="PTHR46577">
    <property type="entry name" value="HTH-TYPE TRANSCRIPTIONAL REGULATORY PROTEIN GABR"/>
    <property type="match status" value="1"/>
</dbReference>
<organism evidence="7 8">
    <name type="scientific">Acidiphilium iwatense</name>
    <dbReference type="NCBI Taxonomy" id="768198"/>
    <lineage>
        <taxon>Bacteria</taxon>
        <taxon>Pseudomonadati</taxon>
        <taxon>Pseudomonadota</taxon>
        <taxon>Alphaproteobacteria</taxon>
        <taxon>Acetobacterales</taxon>
        <taxon>Acidocellaceae</taxon>
        <taxon>Acidiphilium</taxon>
    </lineage>
</organism>
<dbReference type="InterPro" id="IPR036388">
    <property type="entry name" value="WH-like_DNA-bd_sf"/>
</dbReference>
<dbReference type="InterPro" id="IPR051446">
    <property type="entry name" value="HTH_trans_reg/aminotransferase"/>
</dbReference>
<keyword evidence="7" id="KW-0032">Aminotransferase</keyword>
<keyword evidence="2" id="KW-0663">Pyridoxal phosphate</keyword>
<evidence type="ECO:0000256" key="4">
    <source>
        <dbReference type="ARBA" id="ARBA00023125"/>
    </source>
</evidence>
<evidence type="ECO:0000256" key="3">
    <source>
        <dbReference type="ARBA" id="ARBA00023015"/>
    </source>
</evidence>
<proteinExistence type="inferred from homology"/>
<evidence type="ECO:0000256" key="2">
    <source>
        <dbReference type="ARBA" id="ARBA00022898"/>
    </source>
</evidence>
<dbReference type="SUPFAM" id="SSF46785">
    <property type="entry name" value="Winged helix' DNA-binding domain"/>
    <property type="match status" value="1"/>
</dbReference>
<dbReference type="InterPro" id="IPR015421">
    <property type="entry name" value="PyrdxlP-dep_Trfase_major"/>
</dbReference>
<feature type="domain" description="HTH gntR-type" evidence="6">
    <location>
        <begin position="2"/>
        <end position="68"/>
    </location>
</feature>
<dbReference type="InterPro" id="IPR015422">
    <property type="entry name" value="PyrdxlP-dep_Trfase_small"/>
</dbReference>
<keyword evidence="8" id="KW-1185">Reference proteome</keyword>
<evidence type="ECO:0000313" key="8">
    <source>
        <dbReference type="Proteomes" id="UP001521209"/>
    </source>
</evidence>
<keyword evidence="7" id="KW-0808">Transferase</keyword>
<protein>
    <submittedName>
        <fullName evidence="7">PLP-dependent aminotransferase family protein</fullName>
    </submittedName>
</protein>
<evidence type="ECO:0000259" key="6">
    <source>
        <dbReference type="PROSITE" id="PS50949"/>
    </source>
</evidence>
<evidence type="ECO:0000256" key="1">
    <source>
        <dbReference type="ARBA" id="ARBA00005384"/>
    </source>
</evidence>
<gene>
    <name evidence="7" type="ORF">L2A60_06270</name>
</gene>
<dbReference type="CDD" id="cd07377">
    <property type="entry name" value="WHTH_GntR"/>
    <property type="match status" value="1"/>
</dbReference>
<dbReference type="GO" id="GO:0008483">
    <property type="term" value="F:transaminase activity"/>
    <property type="evidence" value="ECO:0007669"/>
    <property type="project" value="UniProtKB-KW"/>
</dbReference>
<dbReference type="Proteomes" id="UP001521209">
    <property type="component" value="Unassembled WGS sequence"/>
</dbReference>
<dbReference type="PROSITE" id="PS50949">
    <property type="entry name" value="HTH_GNTR"/>
    <property type="match status" value="1"/>
</dbReference>
<dbReference type="Gene3D" id="3.40.640.10">
    <property type="entry name" value="Type I PLP-dependent aspartate aminotransferase-like (Major domain)"/>
    <property type="match status" value="1"/>
</dbReference>
<sequence>MDNTTQRVIQHLRVLAAGQAAGSRLPPVRALMLEFGAGPVTVQRALDRLTHEGIIEAHPGRGTFVAGRAPDGAAVLADMAWQSVALGPGRSQAEALGALAHVPPPHAVPLNAGYLSEALQATSLLAAATTRALRRQGLWGRMPIEGLHALRAWFADAIGGSYRAHEVTICPGSQSALAASFRALANPGDPVLMESPTYIGAIAAARAAGLRPVPVPIDRDGVRPELLADAFRTSGARLFYCQPTYSNPTGAVLSAARRGAVLDLLREFGAFLIEDDWARDFQLDSGTPPPALAADDRDGHVVYVRSVTKCAAPGLRIGVICARGPAHARLRAARLTDDFFVPGLLQEIALQLLTAPSWPRHLRWLRAALRAQRDALVEALRTHLGPDCLAHVPEGGLHLWVRLPDGTVDEDVAATCARADILVSSGRHWFPGEPEAPFLRVGFAAIPAEAADDAIARLAAIIRG</sequence>
<evidence type="ECO:0000313" key="7">
    <source>
        <dbReference type="EMBL" id="MCF3946287.1"/>
    </source>
</evidence>